<sequence>MLNPETGEYVAVAVQNTHTYSSSPRIINNKAAWIKIKNNPEYCHRKKKGRKEGRKEGRKDERMDGRTLT</sequence>
<evidence type="ECO:0000313" key="2">
    <source>
        <dbReference type="EMBL" id="KAL0133215.1"/>
    </source>
</evidence>
<accession>A0AAW2H0W8</accession>
<name>A0AAW2H0W8_9HYME</name>
<dbReference type="EMBL" id="JADYXP020000001">
    <property type="protein sequence ID" value="KAL0133215.1"/>
    <property type="molecule type" value="Genomic_DNA"/>
</dbReference>
<dbReference type="AlphaFoldDB" id="A0AAW2H0W8"/>
<feature type="region of interest" description="Disordered" evidence="1">
    <location>
        <begin position="42"/>
        <end position="69"/>
    </location>
</feature>
<organism evidence="2 3">
    <name type="scientific">Cardiocondyla obscurior</name>
    <dbReference type="NCBI Taxonomy" id="286306"/>
    <lineage>
        <taxon>Eukaryota</taxon>
        <taxon>Metazoa</taxon>
        <taxon>Ecdysozoa</taxon>
        <taxon>Arthropoda</taxon>
        <taxon>Hexapoda</taxon>
        <taxon>Insecta</taxon>
        <taxon>Pterygota</taxon>
        <taxon>Neoptera</taxon>
        <taxon>Endopterygota</taxon>
        <taxon>Hymenoptera</taxon>
        <taxon>Apocrita</taxon>
        <taxon>Aculeata</taxon>
        <taxon>Formicoidea</taxon>
        <taxon>Formicidae</taxon>
        <taxon>Myrmicinae</taxon>
        <taxon>Cardiocondyla</taxon>
    </lineage>
</organism>
<keyword evidence="3" id="KW-1185">Reference proteome</keyword>
<feature type="compositionally biased region" description="Basic and acidic residues" evidence="1">
    <location>
        <begin position="53"/>
        <end position="69"/>
    </location>
</feature>
<proteinExistence type="predicted"/>
<comment type="caution">
    <text evidence="2">The sequence shown here is derived from an EMBL/GenBank/DDBJ whole genome shotgun (WGS) entry which is preliminary data.</text>
</comment>
<protein>
    <submittedName>
        <fullName evidence="2">Uncharacterized protein</fullName>
    </submittedName>
</protein>
<dbReference type="Proteomes" id="UP001430953">
    <property type="component" value="Unassembled WGS sequence"/>
</dbReference>
<evidence type="ECO:0000256" key="1">
    <source>
        <dbReference type="SAM" id="MobiDB-lite"/>
    </source>
</evidence>
<evidence type="ECO:0000313" key="3">
    <source>
        <dbReference type="Proteomes" id="UP001430953"/>
    </source>
</evidence>
<reference evidence="2 3" key="1">
    <citation type="submission" date="2023-03" db="EMBL/GenBank/DDBJ databases">
        <title>High recombination rates correlate with genetic variation in Cardiocondyla obscurior ants.</title>
        <authorList>
            <person name="Errbii M."/>
        </authorList>
    </citation>
    <scope>NUCLEOTIDE SEQUENCE [LARGE SCALE GENOMIC DNA]</scope>
    <source>
        <strain evidence="2">Alpha-2009</strain>
        <tissue evidence="2">Whole body</tissue>
    </source>
</reference>
<gene>
    <name evidence="2" type="ORF">PUN28_000762</name>
</gene>